<feature type="signal peptide" evidence="2">
    <location>
        <begin position="1"/>
        <end position="21"/>
    </location>
</feature>
<dbReference type="NCBIfam" id="TIGR03370">
    <property type="entry name" value="VPLPA-CTERM"/>
    <property type="match status" value="1"/>
</dbReference>
<dbReference type="EMBL" id="JBHSGI010000005">
    <property type="protein sequence ID" value="MFC4668511.1"/>
    <property type="molecule type" value="Genomic_DNA"/>
</dbReference>
<keyword evidence="1" id="KW-0472">Membrane</keyword>
<evidence type="ECO:0000313" key="3">
    <source>
        <dbReference type="EMBL" id="MFC4668511.1"/>
    </source>
</evidence>
<dbReference type="InterPro" id="IPR022472">
    <property type="entry name" value="VPLPA-CTERM"/>
</dbReference>
<evidence type="ECO:0000313" key="4">
    <source>
        <dbReference type="Proteomes" id="UP001595973"/>
    </source>
</evidence>
<feature type="chain" id="PRO_5045888633" evidence="2">
    <location>
        <begin position="22"/>
        <end position="203"/>
    </location>
</feature>
<feature type="transmembrane region" description="Helical" evidence="1">
    <location>
        <begin position="178"/>
        <end position="197"/>
    </location>
</feature>
<dbReference type="RefSeq" id="WP_380716794.1">
    <property type="nucleotide sequence ID" value="NZ_JBHSGI010000005.1"/>
</dbReference>
<reference evidence="4" key="1">
    <citation type="journal article" date="2019" name="Int. J. Syst. Evol. Microbiol.">
        <title>The Global Catalogue of Microorganisms (GCM) 10K type strain sequencing project: providing services to taxonomists for standard genome sequencing and annotation.</title>
        <authorList>
            <consortium name="The Broad Institute Genomics Platform"/>
            <consortium name="The Broad Institute Genome Sequencing Center for Infectious Disease"/>
            <person name="Wu L."/>
            <person name="Ma J."/>
        </authorList>
    </citation>
    <scope>NUCLEOTIDE SEQUENCE [LARGE SCALE GENOMIC DNA]</scope>
    <source>
        <strain evidence="4">CGMCC 4.7283</strain>
    </source>
</reference>
<evidence type="ECO:0000256" key="1">
    <source>
        <dbReference type="SAM" id="Phobius"/>
    </source>
</evidence>
<gene>
    <name evidence="3" type="ORF">ACFO5X_08100</name>
</gene>
<keyword evidence="2" id="KW-0732">Signal</keyword>
<evidence type="ECO:0000256" key="2">
    <source>
        <dbReference type="SAM" id="SignalP"/>
    </source>
</evidence>
<protein>
    <submittedName>
        <fullName evidence="3">VPLPA-CTERM sorting domain-containing protein</fullName>
    </submittedName>
</protein>
<accession>A0ABV9KFU4</accession>
<keyword evidence="4" id="KW-1185">Reference proteome</keyword>
<keyword evidence="1" id="KW-0812">Transmembrane</keyword>
<proteinExistence type="predicted"/>
<name>A0ABV9KFU4_9RHOB</name>
<dbReference type="NCBIfam" id="TIGR02595">
    <property type="entry name" value="PEP_CTERM"/>
    <property type="match status" value="1"/>
</dbReference>
<dbReference type="Proteomes" id="UP001595973">
    <property type="component" value="Unassembled WGS sequence"/>
</dbReference>
<comment type="caution">
    <text evidence="3">The sequence shown here is derived from an EMBL/GenBank/DDBJ whole genome shotgun (WGS) entry which is preliminary data.</text>
</comment>
<sequence>MKKTILSAIAALALGTGAASAATLYTPNGVNTYSNGSWSFGQIFTVGASNLTVKALGAFDAGMDGFTTAGGILVGLYDELTSTLLASSSVQSSDTLDGNYRYTSISDVTLLAGQQYRVVAVSGSDLYNLTDGIFTSDVTSNGFGYCSSTTLQKCDGFTGNGYAWMANMKYNEGETSPVPVPASLPLLAAGIGGLAMLRRRRKA</sequence>
<dbReference type="InterPro" id="IPR013424">
    <property type="entry name" value="Ice-binding_C"/>
</dbReference>
<organism evidence="3 4">
    <name type="scientific">Seohaeicola nanhaiensis</name>
    <dbReference type="NCBI Taxonomy" id="1387282"/>
    <lineage>
        <taxon>Bacteria</taxon>
        <taxon>Pseudomonadati</taxon>
        <taxon>Pseudomonadota</taxon>
        <taxon>Alphaproteobacteria</taxon>
        <taxon>Rhodobacterales</taxon>
        <taxon>Roseobacteraceae</taxon>
        <taxon>Seohaeicola</taxon>
    </lineage>
</organism>
<keyword evidence="1" id="KW-1133">Transmembrane helix</keyword>